<dbReference type="Pfam" id="PF04303">
    <property type="entry name" value="PrpF"/>
    <property type="match status" value="1"/>
</dbReference>
<sequence>MPPLRIPAVYMRGGTSKGLFFLSRDLPTDTALRDSILLRTVGSPDPYGKHMDGMGGGSSSTSKVVLLGPSDRADADVAYTFGQVAIDAPVIDWSGNCGNLLAAVGPCALAAGLVRQPLGDGTAFVRIWQTNVKRRIDAYVPVADGDVVEEGDFRMDGVAFPGAEIRLEYLDPDDGASAFPTGNPTDIIHVPDMGDVECTLITSGNPTVVVHATSLGLTGSELQPRINGNPALLQLAERVRAHAAVRMGLVKTAQEATQTRQHTPKLVCVAPPADYVAADGRKVHGDSVDCLVRAFSMGVLHHAVPGTVAVALAAAAKVPTSLVGVAVGNKGQEGGIVRMGHPSGVVEVGAKMEEANGRWVVKKVTMSRSARRIMEGWATMPNDYPWMQLGPLEQLWEKELLGRILITLQVATPVVLCLILSIVVVSLGSRLRKGADNGGVNSKSAQEGEPRATRNSPHIQDSKTTMSAVGDRSAESDVLRQVRTSRDFTDIHKSKSPKRASSGGSSVADALKQAELSGFLGEASVKPDIGPSGATTEEEHHPVAPKSGKELSIFWDIENMPIPAKLLPSTAVQRIRALGGNKPGLSVQIYAIANAHNMKDGLRHDLDICGVSVKDVRIRKPGSADLAIVEYMYQLMWGKTPSQTSVVLISSDKDFASTLNFFESENFDVILCHRRNASPFWKSAVAKTVVWDDLISEDVAAVHTSPTHSATSPAGIAHPHTIPPDVLPLLQACEFGFEGWSTAWVHHSSPEFLTIVRITEMARRVGLVAITYFNNEGTVVQPSAAVLLHGSASGVSSARVEMTPRGRIVVAAYRFGTMAAAPYPEHLTYLAYSLWDVFRRQHDLEVFGGGTCEVGAQQRDPQMTLQELFTTVQHFKPKKAKRWRAFNFPNTVDELAAKLAGVPDMVRDLTASRVRLSGNLLRTWHEFMDVSSSILVEASRDTMGPVNPPSALSTARPLIRVIADSHPYHMSQRQVLDAVSSWIPILGFKRSLDYLTHAIKLGVVTVQTKPTWMVLLTLDGWKAFAESRERSGAVGRVERGKEQPQKLEGSSGDGPLTGSEGANSVAAVKEISNGGERSENPTTDSTQATSVDEPVAIEPESAHTTSNSAPQHLLELSNDASTILVDVTPTAPAPSKVPAPHNAKSVPRGNSPLKKAARIPPYRDRRPPIKGVTISKGVSTGATAESVNTDRQPAVLPVQSSWYQEWPFLLSPLADLETSDAILSDIPPSGGGTPEIFESRDDSFSFVDMSMYALG</sequence>
<evidence type="ECO:0000256" key="3">
    <source>
        <dbReference type="SAM" id="MobiDB-lite"/>
    </source>
</evidence>
<dbReference type="GO" id="GO:0016853">
    <property type="term" value="F:isomerase activity"/>
    <property type="evidence" value="ECO:0007669"/>
    <property type="project" value="UniProtKB-KW"/>
</dbReference>
<dbReference type="SUPFAM" id="SSF54506">
    <property type="entry name" value="Diaminopimelate epimerase-like"/>
    <property type="match status" value="2"/>
</dbReference>
<reference evidence="5 6" key="1">
    <citation type="journal article" date="2015" name="Genome Biol. Evol.">
        <title>Phylogenomic analyses indicate that early fungi evolved digesting cell walls of algal ancestors of land plants.</title>
        <authorList>
            <person name="Chang Y."/>
            <person name="Wang S."/>
            <person name="Sekimoto S."/>
            <person name="Aerts A.L."/>
            <person name="Choi C."/>
            <person name="Clum A."/>
            <person name="LaButti K.M."/>
            <person name="Lindquist E.A."/>
            <person name="Yee Ngan C."/>
            <person name="Ohm R.A."/>
            <person name="Salamov A.A."/>
            <person name="Grigoriev I.V."/>
            <person name="Spatafora J.W."/>
            <person name="Berbee M.L."/>
        </authorList>
    </citation>
    <scope>NUCLEOTIDE SEQUENCE [LARGE SCALE GENOMIC DNA]</scope>
    <source>
        <strain evidence="5 6">JEL478</strain>
    </source>
</reference>
<keyword evidence="2" id="KW-0413">Isomerase</keyword>
<evidence type="ECO:0000259" key="4">
    <source>
        <dbReference type="Pfam" id="PF01936"/>
    </source>
</evidence>
<dbReference type="Pfam" id="PF01936">
    <property type="entry name" value="NYN"/>
    <property type="match status" value="1"/>
</dbReference>
<dbReference type="NCBIfam" id="TIGR02334">
    <property type="entry name" value="prpF"/>
    <property type="match status" value="1"/>
</dbReference>
<dbReference type="GO" id="GO:0004540">
    <property type="term" value="F:RNA nuclease activity"/>
    <property type="evidence" value="ECO:0007669"/>
    <property type="project" value="InterPro"/>
</dbReference>
<organism evidence="5 6">
    <name type="scientific">Gonapodya prolifera (strain JEL478)</name>
    <name type="common">Monoblepharis prolifera</name>
    <dbReference type="NCBI Taxonomy" id="1344416"/>
    <lineage>
        <taxon>Eukaryota</taxon>
        <taxon>Fungi</taxon>
        <taxon>Fungi incertae sedis</taxon>
        <taxon>Chytridiomycota</taxon>
        <taxon>Chytridiomycota incertae sedis</taxon>
        <taxon>Monoblepharidomycetes</taxon>
        <taxon>Monoblepharidales</taxon>
        <taxon>Gonapodyaceae</taxon>
        <taxon>Gonapodya</taxon>
    </lineage>
</organism>
<name>A0A139A0W9_GONPJ</name>
<evidence type="ECO:0000256" key="1">
    <source>
        <dbReference type="ARBA" id="ARBA00007673"/>
    </source>
</evidence>
<gene>
    <name evidence="5" type="ORF">M427DRAFT_74173</name>
</gene>
<feature type="compositionally biased region" description="Polar residues" evidence="3">
    <location>
        <begin position="1080"/>
        <end position="1090"/>
    </location>
</feature>
<feature type="region of interest" description="Disordered" evidence="3">
    <location>
        <begin position="1029"/>
        <end position="1091"/>
    </location>
</feature>
<accession>A0A139A0W9</accession>
<feature type="region of interest" description="Disordered" evidence="3">
    <location>
        <begin position="435"/>
        <end position="507"/>
    </location>
</feature>
<dbReference type="PANTHER" id="PTHR43709:SF2">
    <property type="entry name" value="DUF453 DOMAIN PROTEIN (AFU_ORTHOLOGUE AFUA_6G00360)"/>
    <property type="match status" value="1"/>
</dbReference>
<dbReference type="AlphaFoldDB" id="A0A139A0W9"/>
<feature type="compositionally biased region" description="Basic and acidic residues" evidence="3">
    <location>
        <begin position="472"/>
        <end position="493"/>
    </location>
</feature>
<dbReference type="InterPro" id="IPR007400">
    <property type="entry name" value="PrpF-like"/>
</dbReference>
<keyword evidence="6" id="KW-1185">Reference proteome</keyword>
<dbReference type="Proteomes" id="UP000070544">
    <property type="component" value="Unassembled WGS sequence"/>
</dbReference>
<feature type="domain" description="NYN" evidence="4">
    <location>
        <begin position="551"/>
        <end position="679"/>
    </location>
</feature>
<dbReference type="InterPro" id="IPR012709">
    <property type="entry name" value="PrpF"/>
</dbReference>
<feature type="region of interest" description="Disordered" evidence="3">
    <location>
        <begin position="1131"/>
        <end position="1174"/>
    </location>
</feature>
<evidence type="ECO:0000313" key="6">
    <source>
        <dbReference type="Proteomes" id="UP000070544"/>
    </source>
</evidence>
<dbReference type="STRING" id="1344416.A0A139A0W9"/>
<protein>
    <submittedName>
        <fullName evidence="5">DUF453-domain-containing protein</fullName>
    </submittedName>
</protein>
<dbReference type="GO" id="GO:0019629">
    <property type="term" value="P:propionate catabolic process, 2-methylcitrate cycle"/>
    <property type="evidence" value="ECO:0007669"/>
    <property type="project" value="InterPro"/>
</dbReference>
<comment type="similarity">
    <text evidence="1">Belongs to the PrpF family.</text>
</comment>
<feature type="compositionally biased region" description="Basic and acidic residues" evidence="3">
    <location>
        <begin position="1029"/>
        <end position="1045"/>
    </location>
</feature>
<feature type="region of interest" description="Disordered" evidence="3">
    <location>
        <begin position="522"/>
        <end position="545"/>
    </location>
</feature>
<dbReference type="InterPro" id="IPR021139">
    <property type="entry name" value="NYN"/>
</dbReference>
<evidence type="ECO:0000256" key="2">
    <source>
        <dbReference type="ARBA" id="ARBA00023235"/>
    </source>
</evidence>
<dbReference type="Gene3D" id="3.40.50.1010">
    <property type="entry name" value="5'-nuclease"/>
    <property type="match status" value="1"/>
</dbReference>
<feature type="compositionally biased region" description="Polar residues" evidence="3">
    <location>
        <begin position="453"/>
        <end position="467"/>
    </location>
</feature>
<proteinExistence type="inferred from homology"/>
<evidence type="ECO:0000313" key="5">
    <source>
        <dbReference type="EMBL" id="KXS10392.1"/>
    </source>
</evidence>
<dbReference type="EMBL" id="KQ965827">
    <property type="protein sequence ID" value="KXS10392.1"/>
    <property type="molecule type" value="Genomic_DNA"/>
</dbReference>
<dbReference type="PANTHER" id="PTHR43709">
    <property type="entry name" value="ACONITATE ISOMERASE-RELATED"/>
    <property type="match status" value="1"/>
</dbReference>
<dbReference type="Gene3D" id="3.10.310.10">
    <property type="entry name" value="Diaminopimelate Epimerase, Chain A, domain 1"/>
    <property type="match status" value="2"/>
</dbReference>
<dbReference type="OrthoDB" id="10267539at2759"/>